<dbReference type="EMBL" id="JXOJ01000006">
    <property type="protein sequence ID" value="KLK87446.1"/>
    <property type="molecule type" value="Genomic_DNA"/>
</dbReference>
<name>A0A0H1QXX8_9EURY</name>
<dbReference type="SUPFAM" id="SSF51713">
    <property type="entry name" value="tRNA-guanine transglycosylase"/>
    <property type="match status" value="1"/>
</dbReference>
<keyword evidence="4 6" id="KW-0479">Metal-binding</keyword>
<evidence type="ECO:0000256" key="6">
    <source>
        <dbReference type="HAMAP-Rule" id="MF_01634"/>
    </source>
</evidence>
<dbReference type="PATRIC" id="fig|1550566.3.peg.2233"/>
<dbReference type="Proteomes" id="UP000035301">
    <property type="component" value="Unassembled WGS sequence"/>
</dbReference>
<dbReference type="GO" id="GO:0002099">
    <property type="term" value="P:tRNA wobble guanine modification"/>
    <property type="evidence" value="ECO:0007669"/>
    <property type="project" value="TreeGrafter"/>
</dbReference>
<keyword evidence="2 6" id="KW-0808">Transferase</keyword>
<protein>
    <recommendedName>
        <fullName evidence="6">tRNA-guanine(15) transglycosylase</fullName>
        <ecNumber evidence="6">2.4.2.48</ecNumber>
    </recommendedName>
    <alternativeName>
        <fullName evidence="6">7-cyano-7-deazaguanine tRNA-ribosyltransferase</fullName>
    </alternativeName>
    <alternativeName>
        <fullName evidence="6">Archaeal tRNA-guanine transglycosylase</fullName>
    </alternativeName>
</protein>
<feature type="binding site" evidence="6">
    <location>
        <position position="192"/>
    </location>
    <ligand>
        <name>substrate</name>
    </ligand>
</feature>
<dbReference type="Gene3D" id="3.20.20.105">
    <property type="entry name" value="Queuine tRNA-ribosyltransferase-like"/>
    <property type="match status" value="1"/>
</dbReference>
<dbReference type="UniPathway" id="UPA00393"/>
<sequence length="483" mass="53827">MAITFEVIHKDIAGRVGKLRVNDKTVRTPALLPVVNPHLPLITPREMREMGVEALITNAYIFRRSTEFHDRALAEGLHGVLDFDGVIMTDSGSFQLSVYGEVEVSNRDTLEFQQAIGSDIVVPLDIPTPPDAGRERAARELAVTMERIREAQALFPDANLAAPVQGGIFTDLREEAGRAVRDLDFTFAPIGAVVPLMESYRYKELVQVVLAAKRGLSPATAVHLFGAGHPSMFALAVAMGCDLFDSAAYALFAREGRYITPHGSLKIDELAELPCACRVCRSMTADELRKSDDRERLLALHNLHVTLAEIARIRQAIQDGTLWELVDERCRSHPRLLDGYRELLAHAAELERDDPVSKRRFFYRGSETCRRTEVLRFHEVIPRIPVGERVLVSFDGQGAPGFDTVLNFKPPFGPYPVELAETFPVGQSEVPEWDDDMVRSGCAGIRALMEAHPESRFAVRCGEEWARLVLEEVPDAEVLHEQV</sequence>
<dbReference type="EC" id="2.4.2.48" evidence="6"/>
<feature type="binding site" evidence="6">
    <location>
        <position position="275"/>
    </location>
    <ligand>
        <name>Zn(2+)</name>
        <dbReference type="ChEBI" id="CHEBI:29105"/>
    </ligand>
</feature>
<dbReference type="InterPro" id="IPR002616">
    <property type="entry name" value="tRNA_ribo_trans-like"/>
</dbReference>
<keyword evidence="3 6" id="KW-0819">tRNA processing</keyword>
<dbReference type="PANTHER" id="PTHR46499">
    <property type="entry name" value="QUEUINE TRNA-RIBOSYLTRANSFERASE"/>
    <property type="match status" value="1"/>
</dbReference>
<dbReference type="GO" id="GO:0016763">
    <property type="term" value="F:pentosyltransferase activity"/>
    <property type="evidence" value="ECO:0007669"/>
    <property type="project" value="UniProtKB-UniRule"/>
</dbReference>
<gene>
    <name evidence="6" type="primary">tgtA</name>
    <name evidence="8" type="ORF">SZ63_10240</name>
</gene>
<evidence type="ECO:0000313" key="8">
    <source>
        <dbReference type="EMBL" id="KLK87446.1"/>
    </source>
</evidence>
<proteinExistence type="inferred from homology"/>
<evidence type="ECO:0000256" key="4">
    <source>
        <dbReference type="ARBA" id="ARBA00022723"/>
    </source>
</evidence>
<keyword evidence="1 6" id="KW-0328">Glycosyltransferase</keyword>
<dbReference type="InterPro" id="IPR050076">
    <property type="entry name" value="ArchSynthase1/Queuine_TRR"/>
</dbReference>
<keyword evidence="5 6" id="KW-0862">Zinc</keyword>
<dbReference type="NCBIfam" id="TIGR00432">
    <property type="entry name" value="arcsn_tRNA_tgt"/>
    <property type="match status" value="1"/>
</dbReference>
<comment type="cofactor">
    <cofactor evidence="6">
        <name>Zn(2+)</name>
        <dbReference type="ChEBI" id="CHEBI:29105"/>
    </cofactor>
    <text evidence="6">Binds 1 zinc ion per subunit.</text>
</comment>
<dbReference type="PANTHER" id="PTHR46499:SF1">
    <property type="entry name" value="QUEUINE TRNA-RIBOSYLTRANSFERASE"/>
    <property type="match status" value="1"/>
</dbReference>
<dbReference type="Pfam" id="PF01702">
    <property type="entry name" value="TGT"/>
    <property type="match status" value="1"/>
</dbReference>
<comment type="pathway">
    <text evidence="6">tRNA modification; archaeosine-tRNA biosynthesis.</text>
</comment>
<feature type="binding site" evidence="6">
    <location>
        <position position="125"/>
    </location>
    <ligand>
        <name>substrate</name>
    </ligand>
</feature>
<dbReference type="InterPro" id="IPR004804">
    <property type="entry name" value="TgtA"/>
</dbReference>
<comment type="catalytic activity">
    <reaction evidence="6">
        <text>guanosine(15) in tRNA + 7-cyano-7-carbaguanine = 7-cyano-7-carbaguanosine(15) in tRNA + guanine</text>
        <dbReference type="Rhea" id="RHEA:43164"/>
        <dbReference type="Rhea" id="RHEA-COMP:10371"/>
        <dbReference type="Rhea" id="RHEA-COMP:10372"/>
        <dbReference type="ChEBI" id="CHEBI:16235"/>
        <dbReference type="ChEBI" id="CHEBI:45075"/>
        <dbReference type="ChEBI" id="CHEBI:74269"/>
        <dbReference type="ChEBI" id="CHEBI:82850"/>
        <dbReference type="EC" id="2.4.2.48"/>
    </reaction>
</comment>
<feature type="active site" description="Nucleophile" evidence="6">
    <location>
        <position position="90"/>
    </location>
</feature>
<comment type="similarity">
    <text evidence="6">Belongs to the archaeosine tRNA-ribosyltransferase family.</text>
</comment>
<comment type="caution">
    <text evidence="8">The sequence shown here is derived from an EMBL/GenBank/DDBJ whole genome shotgun (WGS) entry which is preliminary data.</text>
</comment>
<dbReference type="HAMAP" id="MF_01634">
    <property type="entry name" value="TgtA_arch"/>
    <property type="match status" value="1"/>
</dbReference>
<feature type="binding site" evidence="6">
    <location>
        <position position="277"/>
    </location>
    <ligand>
        <name>Zn(2+)</name>
        <dbReference type="ChEBI" id="CHEBI:29105"/>
    </ligand>
</feature>
<evidence type="ECO:0000256" key="5">
    <source>
        <dbReference type="ARBA" id="ARBA00022833"/>
    </source>
</evidence>
<dbReference type="STRING" id="1550566.SZ63_10240"/>
<evidence type="ECO:0000256" key="2">
    <source>
        <dbReference type="ARBA" id="ARBA00022679"/>
    </source>
</evidence>
<dbReference type="InterPro" id="IPR036511">
    <property type="entry name" value="TGT-like_sf"/>
</dbReference>
<organism evidence="8 9">
    <name type="scientific">Methanoculleus sediminis</name>
    <dbReference type="NCBI Taxonomy" id="1550566"/>
    <lineage>
        <taxon>Archaea</taxon>
        <taxon>Methanobacteriati</taxon>
        <taxon>Methanobacteriota</taxon>
        <taxon>Stenosarchaea group</taxon>
        <taxon>Methanomicrobia</taxon>
        <taxon>Methanomicrobiales</taxon>
        <taxon>Methanomicrobiaceae</taxon>
        <taxon>Methanoculleus</taxon>
    </lineage>
</organism>
<dbReference type="GO" id="GO:0008270">
    <property type="term" value="F:zinc ion binding"/>
    <property type="evidence" value="ECO:0007669"/>
    <property type="project" value="UniProtKB-UniRule"/>
</dbReference>
<evidence type="ECO:0000256" key="1">
    <source>
        <dbReference type="ARBA" id="ARBA00022676"/>
    </source>
</evidence>
<accession>A0A0H1QXX8</accession>
<evidence type="ECO:0000256" key="3">
    <source>
        <dbReference type="ARBA" id="ARBA00022694"/>
    </source>
</evidence>
<dbReference type="SUPFAM" id="SSF88802">
    <property type="entry name" value="Pre-PUA domain"/>
    <property type="match status" value="1"/>
</dbReference>
<evidence type="ECO:0000313" key="9">
    <source>
        <dbReference type="Proteomes" id="UP000035301"/>
    </source>
</evidence>
<comment type="function">
    <text evidence="6">Exchanges the guanine residue with 7-cyano-7-deazaguanine (preQ0) at position 15 in the dihydrouridine loop (D-loop) of archaeal tRNAs.</text>
</comment>
<dbReference type="RefSeq" id="WP_048185038.1">
    <property type="nucleotide sequence ID" value="NZ_JXOJ01000006.1"/>
</dbReference>
<dbReference type="OrthoDB" id="6871at2157"/>
<evidence type="ECO:0000259" key="7">
    <source>
        <dbReference type="Pfam" id="PF01702"/>
    </source>
</evidence>
<keyword evidence="9" id="KW-1185">Reference proteome</keyword>
<dbReference type="NCBIfam" id="TIGR00449">
    <property type="entry name" value="tgt_general"/>
    <property type="match status" value="1"/>
</dbReference>
<dbReference type="AlphaFoldDB" id="A0A0H1QXX8"/>
<dbReference type="GO" id="GO:0005737">
    <property type="term" value="C:cytoplasm"/>
    <property type="evidence" value="ECO:0007669"/>
    <property type="project" value="TreeGrafter"/>
</dbReference>
<reference evidence="8 9" key="1">
    <citation type="journal article" date="2015" name="Int. J. Syst. Evol. Microbiol.">
        <title>Methanoculleus sediminis sp. nov., a methanogen from sediments near a submarine mud volcano.</title>
        <authorList>
            <person name="Chen S.C."/>
            <person name="Chen M.F."/>
            <person name="Lai M.C."/>
            <person name="Weng C.Y."/>
            <person name="Wu S.Y."/>
            <person name="Lin S."/>
            <person name="Yang T.F."/>
            <person name="Chen P.C."/>
        </authorList>
    </citation>
    <scope>NUCLEOTIDE SEQUENCE [LARGE SCALE GENOMIC DNA]</scope>
    <source>
        <strain evidence="8 9">S3Fa</strain>
    </source>
</reference>
<feature type="binding site" evidence="6">
    <location>
        <position position="280"/>
    </location>
    <ligand>
        <name>Zn(2+)</name>
        <dbReference type="ChEBI" id="CHEBI:29105"/>
    </ligand>
</feature>
<feature type="domain" description="tRNA-guanine(15) transglycosylase-like" evidence="7">
    <location>
        <begin position="14"/>
        <end position="334"/>
    </location>
</feature>